<dbReference type="InterPro" id="IPR003439">
    <property type="entry name" value="ABC_transporter-like_ATP-bd"/>
</dbReference>
<keyword evidence="7" id="KW-0408">Iron</keyword>
<dbReference type="Pfam" id="PF08402">
    <property type="entry name" value="TOBE_2"/>
    <property type="match status" value="1"/>
</dbReference>
<dbReference type="InterPro" id="IPR017871">
    <property type="entry name" value="ABC_transporter-like_CS"/>
</dbReference>
<dbReference type="InterPro" id="IPR027417">
    <property type="entry name" value="P-loop_NTPase"/>
</dbReference>
<evidence type="ECO:0000256" key="9">
    <source>
        <dbReference type="ARBA" id="ARBA00023136"/>
    </source>
</evidence>
<evidence type="ECO:0000256" key="1">
    <source>
        <dbReference type="ARBA" id="ARBA00005417"/>
    </source>
</evidence>
<keyword evidence="2" id="KW-0813">Transport</keyword>
<dbReference type="InterPro" id="IPR013611">
    <property type="entry name" value="Transp-assoc_OB_typ2"/>
</dbReference>
<proteinExistence type="inferred from homology"/>
<evidence type="ECO:0000256" key="7">
    <source>
        <dbReference type="ARBA" id="ARBA00023004"/>
    </source>
</evidence>
<dbReference type="SUPFAM" id="SSF50331">
    <property type="entry name" value="MOP-like"/>
    <property type="match status" value="1"/>
</dbReference>
<dbReference type="Gene3D" id="3.40.50.300">
    <property type="entry name" value="P-loop containing nucleotide triphosphate hydrolases"/>
    <property type="match status" value="1"/>
</dbReference>
<organism evidence="11 12">
    <name type="scientific">Phyllobacterium ifriqiyense</name>
    <dbReference type="NCBI Taxonomy" id="314238"/>
    <lineage>
        <taxon>Bacteria</taxon>
        <taxon>Pseudomonadati</taxon>
        <taxon>Pseudomonadota</taxon>
        <taxon>Alphaproteobacteria</taxon>
        <taxon>Hyphomicrobiales</taxon>
        <taxon>Phyllobacteriaceae</taxon>
        <taxon>Phyllobacterium</taxon>
    </lineage>
</organism>
<dbReference type="EMBL" id="JAUSZT010000003">
    <property type="protein sequence ID" value="MDQ0999132.1"/>
    <property type="molecule type" value="Genomic_DNA"/>
</dbReference>
<comment type="similarity">
    <text evidence="1">Belongs to the ABC transporter superfamily.</text>
</comment>
<evidence type="ECO:0000256" key="5">
    <source>
        <dbReference type="ARBA" id="ARBA00022741"/>
    </source>
</evidence>
<dbReference type="SMART" id="SM00382">
    <property type="entry name" value="AAA"/>
    <property type="match status" value="1"/>
</dbReference>
<sequence length="364" mass="39771">MQWQQTETNEMNMQKPEHQAAILQLDTVSRRFGAVDALKDISLSIQASEIICLAGHSGCGKSSLLRIIAGVDSPDSGVLLMQGEEIAGPQRFVEPEMRKIGFVFQDYALFPHLTAEQNILFGLKALPKQQALKRAQEVIEHVGIASLTTRYPHMLSGGEQQRVALARALAPSPDILLMDEPFSSLDSGLRQKVRNDTFGLLRELGTTVIMVTHDPEEALSTGDRIILMRQGRIVQSGTGYELHDAPNSPYAADFFGDFNKVPGIYRNGHIETAIGTYACTAPVNDGTAVTAYLRPQAISVSTDQSQLRGKIAKRIFLGDTEQIMVNVEGLTEPLHVKTFDRLPGTADHIGLTVKAEGLLVFPAL</sequence>
<dbReference type="InterPro" id="IPR050093">
    <property type="entry name" value="ABC_SmlMolc_Importer"/>
</dbReference>
<dbReference type="GO" id="GO:0005524">
    <property type="term" value="F:ATP binding"/>
    <property type="evidence" value="ECO:0007669"/>
    <property type="project" value="UniProtKB-KW"/>
</dbReference>
<dbReference type="InterPro" id="IPR003593">
    <property type="entry name" value="AAA+_ATPase"/>
</dbReference>
<keyword evidence="8" id="KW-0406">Ion transport</keyword>
<name>A0ABU0SEE2_9HYPH</name>
<dbReference type="Pfam" id="PF00005">
    <property type="entry name" value="ABC_tran"/>
    <property type="match status" value="1"/>
</dbReference>
<feature type="domain" description="ABC transporter" evidence="10">
    <location>
        <begin position="23"/>
        <end position="255"/>
    </location>
</feature>
<dbReference type="PANTHER" id="PTHR42781">
    <property type="entry name" value="SPERMIDINE/PUTRESCINE IMPORT ATP-BINDING PROTEIN POTA"/>
    <property type="match status" value="1"/>
</dbReference>
<dbReference type="CDD" id="cd03259">
    <property type="entry name" value="ABC_Carb_Solutes_like"/>
    <property type="match status" value="1"/>
</dbReference>
<reference evidence="11 12" key="1">
    <citation type="submission" date="2023-07" db="EMBL/GenBank/DDBJ databases">
        <title>Comparative genomics of wheat-associated soil bacteria to identify genetic determinants of phenazine resistance.</title>
        <authorList>
            <person name="Mouncey N."/>
        </authorList>
    </citation>
    <scope>NUCLEOTIDE SEQUENCE [LARGE SCALE GENOMIC DNA]</scope>
    <source>
        <strain evidence="11 12">W4I11</strain>
    </source>
</reference>
<keyword evidence="4" id="KW-0410">Iron transport</keyword>
<evidence type="ECO:0000313" key="11">
    <source>
        <dbReference type="EMBL" id="MDQ0999132.1"/>
    </source>
</evidence>
<evidence type="ECO:0000313" key="12">
    <source>
        <dbReference type="Proteomes" id="UP001237780"/>
    </source>
</evidence>
<evidence type="ECO:0000256" key="6">
    <source>
        <dbReference type="ARBA" id="ARBA00022840"/>
    </source>
</evidence>
<dbReference type="InterPro" id="IPR015853">
    <property type="entry name" value="ABC_transpr_FbpC"/>
</dbReference>
<keyword evidence="6 11" id="KW-0067">ATP-binding</keyword>
<evidence type="ECO:0000256" key="4">
    <source>
        <dbReference type="ARBA" id="ARBA00022496"/>
    </source>
</evidence>
<keyword evidence="5" id="KW-0547">Nucleotide-binding</keyword>
<dbReference type="PROSITE" id="PS50893">
    <property type="entry name" value="ABC_TRANSPORTER_2"/>
    <property type="match status" value="1"/>
</dbReference>
<protein>
    <submittedName>
        <fullName evidence="11">Iron(III) transport system ATP-binding protein</fullName>
    </submittedName>
</protein>
<keyword evidence="9" id="KW-0472">Membrane</keyword>
<dbReference type="SUPFAM" id="SSF52540">
    <property type="entry name" value="P-loop containing nucleoside triphosphate hydrolases"/>
    <property type="match status" value="1"/>
</dbReference>
<comment type="caution">
    <text evidence="11">The sequence shown here is derived from an EMBL/GenBank/DDBJ whole genome shotgun (WGS) entry which is preliminary data.</text>
</comment>
<evidence type="ECO:0000259" key="10">
    <source>
        <dbReference type="PROSITE" id="PS50893"/>
    </source>
</evidence>
<gene>
    <name evidence="11" type="ORF">QFZ34_004314</name>
</gene>
<dbReference type="PANTHER" id="PTHR42781:SF4">
    <property type="entry name" value="SPERMIDINE_PUTRESCINE IMPORT ATP-BINDING PROTEIN POTA"/>
    <property type="match status" value="1"/>
</dbReference>
<dbReference type="InterPro" id="IPR008995">
    <property type="entry name" value="Mo/tungstate-bd_C_term_dom"/>
</dbReference>
<keyword evidence="12" id="KW-1185">Reference proteome</keyword>
<evidence type="ECO:0000256" key="3">
    <source>
        <dbReference type="ARBA" id="ARBA00022475"/>
    </source>
</evidence>
<keyword evidence="3" id="KW-1003">Cell membrane</keyword>
<evidence type="ECO:0000256" key="8">
    <source>
        <dbReference type="ARBA" id="ARBA00023065"/>
    </source>
</evidence>
<dbReference type="Proteomes" id="UP001237780">
    <property type="component" value="Unassembled WGS sequence"/>
</dbReference>
<dbReference type="PROSITE" id="PS00211">
    <property type="entry name" value="ABC_TRANSPORTER_1"/>
    <property type="match status" value="1"/>
</dbReference>
<evidence type="ECO:0000256" key="2">
    <source>
        <dbReference type="ARBA" id="ARBA00022448"/>
    </source>
</evidence>
<accession>A0ABU0SEE2</accession>